<keyword evidence="1" id="KW-0175">Coiled coil</keyword>
<dbReference type="RefSeq" id="XP_037222259.1">
    <property type="nucleotide sequence ID" value="XM_037361967.1"/>
</dbReference>
<feature type="coiled-coil region" evidence="1">
    <location>
        <begin position="46"/>
        <end position="80"/>
    </location>
</feature>
<feature type="compositionally biased region" description="Basic and acidic residues" evidence="2">
    <location>
        <begin position="93"/>
        <end position="102"/>
    </location>
</feature>
<protein>
    <submittedName>
        <fullName evidence="3">Uncharacterized protein</fullName>
    </submittedName>
</protein>
<evidence type="ECO:0000313" key="3">
    <source>
        <dbReference type="EMBL" id="KAF7307240.1"/>
    </source>
</evidence>
<evidence type="ECO:0000256" key="1">
    <source>
        <dbReference type="SAM" id="Coils"/>
    </source>
</evidence>
<gene>
    <name evidence="3" type="ORF">MIND_00517700</name>
</gene>
<dbReference type="Proteomes" id="UP000636479">
    <property type="component" value="Unassembled WGS sequence"/>
</dbReference>
<accession>A0A8H6T0I5</accession>
<reference evidence="3" key="1">
    <citation type="submission" date="2020-05" db="EMBL/GenBank/DDBJ databases">
        <title>Mycena genomes resolve the evolution of fungal bioluminescence.</title>
        <authorList>
            <person name="Tsai I.J."/>
        </authorList>
    </citation>
    <scope>NUCLEOTIDE SEQUENCE</scope>
    <source>
        <strain evidence="3">171206Taipei</strain>
    </source>
</reference>
<organism evidence="3 4">
    <name type="scientific">Mycena indigotica</name>
    <dbReference type="NCBI Taxonomy" id="2126181"/>
    <lineage>
        <taxon>Eukaryota</taxon>
        <taxon>Fungi</taxon>
        <taxon>Dikarya</taxon>
        <taxon>Basidiomycota</taxon>
        <taxon>Agaricomycotina</taxon>
        <taxon>Agaricomycetes</taxon>
        <taxon>Agaricomycetidae</taxon>
        <taxon>Agaricales</taxon>
        <taxon>Marasmiineae</taxon>
        <taxon>Mycenaceae</taxon>
        <taxon>Mycena</taxon>
    </lineage>
</organism>
<dbReference type="AlphaFoldDB" id="A0A8H6T0I5"/>
<proteinExistence type="predicted"/>
<dbReference type="EMBL" id="JACAZF010000004">
    <property type="protein sequence ID" value="KAF7307240.1"/>
    <property type="molecule type" value="Genomic_DNA"/>
</dbReference>
<feature type="region of interest" description="Disordered" evidence="2">
    <location>
        <begin position="1"/>
        <end position="21"/>
    </location>
</feature>
<feature type="region of interest" description="Disordered" evidence="2">
    <location>
        <begin position="83"/>
        <end position="102"/>
    </location>
</feature>
<evidence type="ECO:0000313" key="4">
    <source>
        <dbReference type="Proteomes" id="UP000636479"/>
    </source>
</evidence>
<feature type="compositionally biased region" description="Low complexity" evidence="2">
    <location>
        <begin position="83"/>
        <end position="92"/>
    </location>
</feature>
<dbReference type="GeneID" id="59344483"/>
<dbReference type="OrthoDB" id="2595043at2759"/>
<keyword evidence="4" id="KW-1185">Reference proteome</keyword>
<sequence length="102" mass="10764">MTSSSSTSDDNEEKAKQIAQSMKADVAALSELLSKETLDESGEASIEELLARLENADGVAKGVENKLDALLGNLDSLLDALETTAETEPAQAAEKKQKPDEA</sequence>
<comment type="caution">
    <text evidence="3">The sequence shown here is derived from an EMBL/GenBank/DDBJ whole genome shotgun (WGS) entry which is preliminary data.</text>
</comment>
<name>A0A8H6T0I5_9AGAR</name>
<evidence type="ECO:0000256" key="2">
    <source>
        <dbReference type="SAM" id="MobiDB-lite"/>
    </source>
</evidence>